<feature type="domain" description="PPIase FKBP-type" evidence="7">
    <location>
        <begin position="144"/>
        <end position="230"/>
    </location>
</feature>
<dbReference type="EC" id="5.2.1.8" evidence="6"/>
<evidence type="ECO:0000256" key="5">
    <source>
        <dbReference type="PROSITE-ProRule" id="PRU00277"/>
    </source>
</evidence>
<evidence type="ECO:0000313" key="8">
    <source>
        <dbReference type="EMBL" id="ONM45269.1"/>
    </source>
</evidence>
<proteinExistence type="inferred from homology"/>
<evidence type="ECO:0000256" key="6">
    <source>
        <dbReference type="RuleBase" id="RU003915"/>
    </source>
</evidence>
<dbReference type="GO" id="GO:0003755">
    <property type="term" value="F:peptidyl-prolyl cis-trans isomerase activity"/>
    <property type="evidence" value="ECO:0007669"/>
    <property type="project" value="UniProtKB-UniRule"/>
</dbReference>
<sequence length="234" mass="25084">MKRNLLAVSVAVGVLVLAGCDKEKQPELTTPIQQASYGIGLNMGQSLLQDGLDDIDPQALALGLQDALGKQEQRVGDEELTNAFNALQQRAQERAEALANEALDANKQYLEEHAAKDGVTTTASGLQYEVVTSGDEDAAQPQADDVVVVHYEGRLVDGTVFDSSLERGEPAELPVAGVIPGWVEVLQLMHVGDKWTVTVPAELAYGPRSPSPVIPPNSILVFDMELVSIKSQEE</sequence>
<organism evidence="8 9">
    <name type="scientific">Halopseudomonas pachastrellae</name>
    <dbReference type="NCBI Taxonomy" id="254161"/>
    <lineage>
        <taxon>Bacteria</taxon>
        <taxon>Pseudomonadati</taxon>
        <taxon>Pseudomonadota</taxon>
        <taxon>Gammaproteobacteria</taxon>
        <taxon>Pseudomonadales</taxon>
        <taxon>Pseudomonadaceae</taxon>
        <taxon>Halopseudomonas</taxon>
    </lineage>
</organism>
<dbReference type="Pfam" id="PF01346">
    <property type="entry name" value="FKBP_N"/>
    <property type="match status" value="1"/>
</dbReference>
<comment type="catalytic activity">
    <reaction evidence="1 5 6">
        <text>[protein]-peptidylproline (omega=180) = [protein]-peptidylproline (omega=0)</text>
        <dbReference type="Rhea" id="RHEA:16237"/>
        <dbReference type="Rhea" id="RHEA-COMP:10747"/>
        <dbReference type="Rhea" id="RHEA-COMP:10748"/>
        <dbReference type="ChEBI" id="CHEBI:83833"/>
        <dbReference type="ChEBI" id="CHEBI:83834"/>
        <dbReference type="EC" id="5.2.1.8"/>
    </reaction>
</comment>
<name>A0A1S8DK57_9GAMM</name>
<dbReference type="NCBIfam" id="NF008602">
    <property type="entry name" value="PRK11570.1"/>
    <property type="match status" value="1"/>
</dbReference>
<evidence type="ECO:0000313" key="9">
    <source>
        <dbReference type="Proteomes" id="UP000242847"/>
    </source>
</evidence>
<dbReference type="AlphaFoldDB" id="A0A1S8DK57"/>
<keyword evidence="9" id="KW-1185">Reference proteome</keyword>
<dbReference type="STRING" id="254161.SAMN05216256_11345"/>
<dbReference type="GO" id="GO:0006457">
    <property type="term" value="P:protein folding"/>
    <property type="evidence" value="ECO:0007669"/>
    <property type="project" value="InterPro"/>
</dbReference>
<keyword evidence="4 5" id="KW-0413">Isomerase</keyword>
<dbReference type="Pfam" id="PF00254">
    <property type="entry name" value="FKBP_C"/>
    <property type="match status" value="1"/>
</dbReference>
<dbReference type="PANTHER" id="PTHR43811:SF23">
    <property type="entry name" value="FKBP-TYPE 22 KDA PEPTIDYL-PROLYL CIS-TRANS ISOMERASE"/>
    <property type="match status" value="1"/>
</dbReference>
<gene>
    <name evidence="8" type="ORF">BXT89_03550</name>
</gene>
<dbReference type="SUPFAM" id="SSF54534">
    <property type="entry name" value="FKBP-like"/>
    <property type="match status" value="1"/>
</dbReference>
<dbReference type="InterPro" id="IPR000774">
    <property type="entry name" value="PPIase_FKBP_N"/>
</dbReference>
<dbReference type="EMBL" id="MUBC01000005">
    <property type="protein sequence ID" value="ONM45269.1"/>
    <property type="molecule type" value="Genomic_DNA"/>
</dbReference>
<comment type="similarity">
    <text evidence="2 6">Belongs to the FKBP-type PPIase family.</text>
</comment>
<evidence type="ECO:0000256" key="1">
    <source>
        <dbReference type="ARBA" id="ARBA00000971"/>
    </source>
</evidence>
<evidence type="ECO:0000259" key="7">
    <source>
        <dbReference type="PROSITE" id="PS50059"/>
    </source>
</evidence>
<comment type="caution">
    <text evidence="8">The sequence shown here is derived from an EMBL/GenBank/DDBJ whole genome shotgun (WGS) entry which is preliminary data.</text>
</comment>
<dbReference type="PROSITE" id="PS50059">
    <property type="entry name" value="FKBP_PPIASE"/>
    <property type="match status" value="1"/>
</dbReference>
<dbReference type="InterPro" id="IPR036944">
    <property type="entry name" value="PPIase_FKBP_N_sf"/>
</dbReference>
<dbReference type="PANTHER" id="PTHR43811">
    <property type="entry name" value="FKBP-TYPE PEPTIDYL-PROLYL CIS-TRANS ISOMERASE FKPA"/>
    <property type="match status" value="1"/>
</dbReference>
<evidence type="ECO:0000256" key="2">
    <source>
        <dbReference type="ARBA" id="ARBA00006577"/>
    </source>
</evidence>
<accession>A0A1S8DK57</accession>
<evidence type="ECO:0000256" key="3">
    <source>
        <dbReference type="ARBA" id="ARBA00023110"/>
    </source>
</evidence>
<dbReference type="Gene3D" id="3.10.50.40">
    <property type="match status" value="1"/>
</dbReference>
<dbReference type="PROSITE" id="PS51257">
    <property type="entry name" value="PROKAR_LIPOPROTEIN"/>
    <property type="match status" value="1"/>
</dbReference>
<dbReference type="InterPro" id="IPR001179">
    <property type="entry name" value="PPIase_FKBP_dom"/>
</dbReference>
<dbReference type="RefSeq" id="WP_083724757.1">
    <property type="nucleotide sequence ID" value="NZ_FOUD01000013.1"/>
</dbReference>
<dbReference type="Gene3D" id="1.10.287.460">
    <property type="entry name" value="Peptidyl-prolyl cis-trans isomerase, FKBP-type, N-terminal domain"/>
    <property type="match status" value="1"/>
</dbReference>
<dbReference type="Proteomes" id="UP000242847">
    <property type="component" value="Unassembled WGS sequence"/>
</dbReference>
<protein>
    <recommendedName>
        <fullName evidence="6">Peptidyl-prolyl cis-trans isomerase</fullName>
        <ecNumber evidence="6">5.2.1.8</ecNumber>
    </recommendedName>
</protein>
<keyword evidence="3 5" id="KW-0697">Rotamase</keyword>
<evidence type="ECO:0000256" key="4">
    <source>
        <dbReference type="ARBA" id="ARBA00023235"/>
    </source>
</evidence>
<dbReference type="InterPro" id="IPR046357">
    <property type="entry name" value="PPIase_dom_sf"/>
</dbReference>
<dbReference type="OrthoDB" id="9814548at2"/>
<reference evidence="8 9" key="1">
    <citation type="submission" date="2017-01" db="EMBL/GenBank/DDBJ databases">
        <title>Draft genome sequence of Pseudomonas pachastrellae type strain CCUG 46540T from a deep sea.</title>
        <authorList>
            <person name="Gomila M."/>
            <person name="Mulet M."/>
            <person name="Lalucat J."/>
            <person name="Garcia-Valdes E."/>
        </authorList>
    </citation>
    <scope>NUCLEOTIDE SEQUENCE [LARGE SCALE GENOMIC DNA]</scope>
    <source>
        <strain evidence="8 9">CCUG 46540</strain>
    </source>
</reference>